<keyword evidence="2" id="KW-0349">Heme</keyword>
<sequence length="406" mass="45439">MRPFDTPDLKSATFLADRYPTYRTLQRDLPRFKIDINGEDCIVLTRYSDVDEVLRNPVATVQQAPGTFPERIGKGAAARFYRESLPNIDAPDHTRIRRIVTPAFNPKTVANMRGWVEKVIVEHLDKLEGKNEIDFVSDFADPVPAEIACRLLHLPVSDARELFARQHGLNAVLSVSDITPERLAEADASAAFYYGYMDDVLDTLKGKLPEDDFVGALMAAEGADNGLTRSELVTTLIGFLVASYHTTKVAMTNTVLAFLNHESEKARLMAQPDLARTAWEESLRYDAPVHFVHRYASEAITVGGATIEKGTRLLLGLHAANRDEARFPDADRFVIDRPDNRHLAFAGGGHFCLGSQLSRLEGDVLLRTIFRRFPAMHLTETRFERVPDLTFPMLLRMTVALRATEG</sequence>
<dbReference type="PANTHER" id="PTHR46696">
    <property type="entry name" value="P450, PUTATIVE (EUROFUNG)-RELATED"/>
    <property type="match status" value="1"/>
</dbReference>
<dbReference type="InterPro" id="IPR001128">
    <property type="entry name" value="Cyt_P450"/>
</dbReference>
<dbReference type="GO" id="GO:0016705">
    <property type="term" value="F:oxidoreductase activity, acting on paired donors, with incorporation or reduction of molecular oxygen"/>
    <property type="evidence" value="ECO:0007669"/>
    <property type="project" value="InterPro"/>
</dbReference>
<evidence type="ECO:0000313" key="7">
    <source>
        <dbReference type="EMBL" id="KVK80459.1"/>
    </source>
</evidence>
<keyword evidence="6" id="KW-0503">Monooxygenase</keyword>
<dbReference type="AlphaFoldDB" id="A0A118KHI0"/>
<evidence type="ECO:0000256" key="3">
    <source>
        <dbReference type="ARBA" id="ARBA00022723"/>
    </source>
</evidence>
<keyword evidence="3" id="KW-0479">Metal-binding</keyword>
<evidence type="ECO:0000256" key="5">
    <source>
        <dbReference type="ARBA" id="ARBA00023004"/>
    </source>
</evidence>
<evidence type="ECO:0000256" key="1">
    <source>
        <dbReference type="ARBA" id="ARBA00010617"/>
    </source>
</evidence>
<gene>
    <name evidence="7" type="ORF">WS90_18015</name>
</gene>
<protein>
    <recommendedName>
        <fullName evidence="9">Cytochrome P450</fullName>
    </recommendedName>
</protein>
<dbReference type="RefSeq" id="WP_059730306.1">
    <property type="nucleotide sequence ID" value="NZ_LOYH01000061.1"/>
</dbReference>
<evidence type="ECO:0000256" key="6">
    <source>
        <dbReference type="ARBA" id="ARBA00023033"/>
    </source>
</evidence>
<comment type="caution">
    <text evidence="7">The sequence shown here is derived from an EMBL/GenBank/DDBJ whole genome shotgun (WGS) entry which is preliminary data.</text>
</comment>
<name>A0A118KHI0_BURCE</name>
<comment type="similarity">
    <text evidence="1">Belongs to the cytochrome P450 family.</text>
</comment>
<reference evidence="7 8" key="1">
    <citation type="submission" date="2015-11" db="EMBL/GenBank/DDBJ databases">
        <title>Expanding the genomic diversity of Burkholderia species for the development of highly accurate diagnostics.</title>
        <authorList>
            <person name="Sahl J."/>
            <person name="Keim P."/>
            <person name="Wagner D."/>
        </authorList>
    </citation>
    <scope>NUCLEOTIDE SEQUENCE [LARGE SCALE GENOMIC DNA]</scope>
    <source>
        <strain evidence="7 8">MSMB1302</strain>
    </source>
</reference>
<dbReference type="Pfam" id="PF00067">
    <property type="entry name" value="p450"/>
    <property type="match status" value="1"/>
</dbReference>
<dbReference type="Gene3D" id="1.10.630.10">
    <property type="entry name" value="Cytochrome P450"/>
    <property type="match status" value="1"/>
</dbReference>
<dbReference type="EMBL" id="LOYH01000061">
    <property type="protein sequence ID" value="KVK80459.1"/>
    <property type="molecule type" value="Genomic_DNA"/>
</dbReference>
<dbReference type="GO" id="GO:0005506">
    <property type="term" value="F:iron ion binding"/>
    <property type="evidence" value="ECO:0007669"/>
    <property type="project" value="InterPro"/>
</dbReference>
<dbReference type="InterPro" id="IPR002397">
    <property type="entry name" value="Cyt_P450_B"/>
</dbReference>
<dbReference type="GO" id="GO:0004497">
    <property type="term" value="F:monooxygenase activity"/>
    <property type="evidence" value="ECO:0007669"/>
    <property type="project" value="UniProtKB-KW"/>
</dbReference>
<accession>A0A118KHI0</accession>
<dbReference type="InterPro" id="IPR036396">
    <property type="entry name" value="Cyt_P450_sf"/>
</dbReference>
<dbReference type="CDD" id="cd20625">
    <property type="entry name" value="CYP164-like"/>
    <property type="match status" value="1"/>
</dbReference>
<evidence type="ECO:0008006" key="9">
    <source>
        <dbReference type="Google" id="ProtNLM"/>
    </source>
</evidence>
<dbReference type="Proteomes" id="UP000069001">
    <property type="component" value="Unassembled WGS sequence"/>
</dbReference>
<dbReference type="PANTHER" id="PTHR46696:SF1">
    <property type="entry name" value="CYTOCHROME P450 YJIB-RELATED"/>
    <property type="match status" value="1"/>
</dbReference>
<dbReference type="SUPFAM" id="SSF48264">
    <property type="entry name" value="Cytochrome P450"/>
    <property type="match status" value="1"/>
</dbReference>
<keyword evidence="4" id="KW-0560">Oxidoreductase</keyword>
<dbReference type="FunFam" id="1.10.630.10:FF:000018">
    <property type="entry name" value="Cytochrome P450 monooxygenase"/>
    <property type="match status" value="1"/>
</dbReference>
<dbReference type="GO" id="GO:0020037">
    <property type="term" value="F:heme binding"/>
    <property type="evidence" value="ECO:0007669"/>
    <property type="project" value="InterPro"/>
</dbReference>
<organism evidence="7 8">
    <name type="scientific">Burkholderia cepacia</name>
    <name type="common">Pseudomonas cepacia</name>
    <dbReference type="NCBI Taxonomy" id="292"/>
    <lineage>
        <taxon>Bacteria</taxon>
        <taxon>Pseudomonadati</taxon>
        <taxon>Pseudomonadota</taxon>
        <taxon>Betaproteobacteria</taxon>
        <taxon>Burkholderiales</taxon>
        <taxon>Burkholderiaceae</taxon>
        <taxon>Burkholderia</taxon>
        <taxon>Burkholderia cepacia complex</taxon>
    </lineage>
</organism>
<proteinExistence type="inferred from homology"/>
<evidence type="ECO:0000256" key="2">
    <source>
        <dbReference type="ARBA" id="ARBA00022617"/>
    </source>
</evidence>
<evidence type="ECO:0000313" key="8">
    <source>
        <dbReference type="Proteomes" id="UP000069001"/>
    </source>
</evidence>
<keyword evidence="5" id="KW-0408">Iron</keyword>
<evidence type="ECO:0000256" key="4">
    <source>
        <dbReference type="ARBA" id="ARBA00023002"/>
    </source>
</evidence>
<dbReference type="PRINTS" id="PR00359">
    <property type="entry name" value="BP450"/>
</dbReference>